<name>A0ACB9J0N5_9ASTR</name>
<evidence type="ECO:0000313" key="1">
    <source>
        <dbReference type="EMBL" id="KAI3813662.1"/>
    </source>
</evidence>
<sequence length="73" mass="8231">MVQNKWTHLSLFDSCLLAAAFSQSPNYPPLSPNFHAKSHVLPCSTTPGTLSCIYYKIFLVPFEILNLQKIPLH</sequence>
<gene>
    <name evidence="1" type="ORF">L1987_18391</name>
</gene>
<organism evidence="1 2">
    <name type="scientific">Smallanthus sonchifolius</name>
    <dbReference type="NCBI Taxonomy" id="185202"/>
    <lineage>
        <taxon>Eukaryota</taxon>
        <taxon>Viridiplantae</taxon>
        <taxon>Streptophyta</taxon>
        <taxon>Embryophyta</taxon>
        <taxon>Tracheophyta</taxon>
        <taxon>Spermatophyta</taxon>
        <taxon>Magnoliopsida</taxon>
        <taxon>eudicotyledons</taxon>
        <taxon>Gunneridae</taxon>
        <taxon>Pentapetalae</taxon>
        <taxon>asterids</taxon>
        <taxon>campanulids</taxon>
        <taxon>Asterales</taxon>
        <taxon>Asteraceae</taxon>
        <taxon>Asteroideae</taxon>
        <taxon>Heliantheae alliance</taxon>
        <taxon>Millerieae</taxon>
        <taxon>Smallanthus</taxon>
    </lineage>
</organism>
<protein>
    <submittedName>
        <fullName evidence="1">Uncharacterized protein</fullName>
    </submittedName>
</protein>
<reference evidence="2" key="1">
    <citation type="journal article" date="2022" name="Mol. Ecol. Resour.">
        <title>The genomes of chicory, endive, great burdock and yacon provide insights into Asteraceae palaeo-polyploidization history and plant inulin production.</title>
        <authorList>
            <person name="Fan W."/>
            <person name="Wang S."/>
            <person name="Wang H."/>
            <person name="Wang A."/>
            <person name="Jiang F."/>
            <person name="Liu H."/>
            <person name="Zhao H."/>
            <person name="Xu D."/>
            <person name="Zhang Y."/>
        </authorList>
    </citation>
    <scope>NUCLEOTIDE SEQUENCE [LARGE SCALE GENOMIC DNA]</scope>
    <source>
        <strain evidence="2">cv. Yunnan</strain>
    </source>
</reference>
<keyword evidence="2" id="KW-1185">Reference proteome</keyword>
<proteinExistence type="predicted"/>
<accession>A0ACB9J0N5</accession>
<reference evidence="1 2" key="2">
    <citation type="journal article" date="2022" name="Mol. Ecol. Resour.">
        <title>The genomes of chicory, endive, great burdock and yacon provide insights into Asteraceae paleo-polyploidization history and plant inulin production.</title>
        <authorList>
            <person name="Fan W."/>
            <person name="Wang S."/>
            <person name="Wang H."/>
            <person name="Wang A."/>
            <person name="Jiang F."/>
            <person name="Liu H."/>
            <person name="Zhao H."/>
            <person name="Xu D."/>
            <person name="Zhang Y."/>
        </authorList>
    </citation>
    <scope>NUCLEOTIDE SEQUENCE [LARGE SCALE GENOMIC DNA]</scope>
    <source>
        <strain evidence="2">cv. Yunnan</strain>
        <tissue evidence="1">Leaves</tissue>
    </source>
</reference>
<evidence type="ECO:0000313" key="2">
    <source>
        <dbReference type="Proteomes" id="UP001056120"/>
    </source>
</evidence>
<comment type="caution">
    <text evidence="1">The sequence shown here is derived from an EMBL/GenBank/DDBJ whole genome shotgun (WGS) entry which is preliminary data.</text>
</comment>
<dbReference type="Proteomes" id="UP001056120">
    <property type="component" value="Linkage Group LG06"/>
</dbReference>
<dbReference type="EMBL" id="CM042023">
    <property type="protein sequence ID" value="KAI3813662.1"/>
    <property type="molecule type" value="Genomic_DNA"/>
</dbReference>